<evidence type="ECO:0000256" key="1">
    <source>
        <dbReference type="SAM" id="MobiDB-lite"/>
    </source>
</evidence>
<dbReference type="AlphaFoldDB" id="A0AAV2E0M7"/>
<evidence type="ECO:0000313" key="3">
    <source>
        <dbReference type="Proteomes" id="UP001497516"/>
    </source>
</evidence>
<dbReference type="Proteomes" id="UP001497516">
    <property type="component" value="Chromosome 3"/>
</dbReference>
<keyword evidence="3" id="KW-1185">Reference proteome</keyword>
<sequence>MISKVLDQSALREASSDSLDLAEGGILLDKEIVLEMTKGLIVLHRRVVGIETRIHSLLLLDCSRKSRGNTNRMVVNTPNGWRSHEDPCFKSAPTKTKHPSEKQGWKGKEKR</sequence>
<feature type="region of interest" description="Disordered" evidence="1">
    <location>
        <begin position="69"/>
        <end position="111"/>
    </location>
</feature>
<dbReference type="EMBL" id="OZ034816">
    <property type="protein sequence ID" value="CAL1379486.1"/>
    <property type="molecule type" value="Genomic_DNA"/>
</dbReference>
<gene>
    <name evidence="2" type="ORF">LTRI10_LOCUS21003</name>
</gene>
<proteinExistence type="predicted"/>
<protein>
    <submittedName>
        <fullName evidence="2">Uncharacterized protein</fullName>
    </submittedName>
</protein>
<accession>A0AAV2E0M7</accession>
<name>A0AAV2E0M7_9ROSI</name>
<organism evidence="2 3">
    <name type="scientific">Linum trigynum</name>
    <dbReference type="NCBI Taxonomy" id="586398"/>
    <lineage>
        <taxon>Eukaryota</taxon>
        <taxon>Viridiplantae</taxon>
        <taxon>Streptophyta</taxon>
        <taxon>Embryophyta</taxon>
        <taxon>Tracheophyta</taxon>
        <taxon>Spermatophyta</taxon>
        <taxon>Magnoliopsida</taxon>
        <taxon>eudicotyledons</taxon>
        <taxon>Gunneridae</taxon>
        <taxon>Pentapetalae</taxon>
        <taxon>rosids</taxon>
        <taxon>fabids</taxon>
        <taxon>Malpighiales</taxon>
        <taxon>Linaceae</taxon>
        <taxon>Linum</taxon>
    </lineage>
</organism>
<evidence type="ECO:0000313" key="2">
    <source>
        <dbReference type="EMBL" id="CAL1379486.1"/>
    </source>
</evidence>
<feature type="compositionally biased region" description="Polar residues" evidence="1">
    <location>
        <begin position="69"/>
        <end position="80"/>
    </location>
</feature>
<reference evidence="2 3" key="1">
    <citation type="submission" date="2024-04" db="EMBL/GenBank/DDBJ databases">
        <authorList>
            <person name="Fracassetti M."/>
        </authorList>
    </citation>
    <scope>NUCLEOTIDE SEQUENCE [LARGE SCALE GENOMIC DNA]</scope>
</reference>
<feature type="compositionally biased region" description="Basic and acidic residues" evidence="1">
    <location>
        <begin position="98"/>
        <end position="111"/>
    </location>
</feature>